<dbReference type="EMBL" id="JBIMZQ010000024">
    <property type="protein sequence ID" value="KAL3664377.1"/>
    <property type="molecule type" value="Genomic_DNA"/>
</dbReference>
<accession>A0ABD3FD66</accession>
<reference evidence="2 3" key="1">
    <citation type="submission" date="2024-09" db="EMBL/GenBank/DDBJ databases">
        <title>Genome sequencing and assembly of Phytophthora oleae, isolate VK10A, causative agent of rot of olive drupes.</title>
        <authorList>
            <person name="Conti Taguali S."/>
            <person name="Riolo M."/>
            <person name="La Spada F."/>
            <person name="Cacciola S.O."/>
            <person name="Dionisio G."/>
        </authorList>
    </citation>
    <scope>NUCLEOTIDE SEQUENCE [LARGE SCALE GENOMIC DNA]</scope>
    <source>
        <strain evidence="2 3">VK10A</strain>
    </source>
</reference>
<comment type="caution">
    <text evidence="2">The sequence shown here is derived from an EMBL/GenBank/DDBJ whole genome shotgun (WGS) entry which is preliminary data.</text>
</comment>
<proteinExistence type="predicted"/>
<organism evidence="2 3">
    <name type="scientific">Phytophthora oleae</name>
    <dbReference type="NCBI Taxonomy" id="2107226"/>
    <lineage>
        <taxon>Eukaryota</taxon>
        <taxon>Sar</taxon>
        <taxon>Stramenopiles</taxon>
        <taxon>Oomycota</taxon>
        <taxon>Peronosporomycetes</taxon>
        <taxon>Peronosporales</taxon>
        <taxon>Peronosporaceae</taxon>
        <taxon>Phytophthora</taxon>
    </lineage>
</organism>
<keyword evidence="3" id="KW-1185">Reference proteome</keyword>
<evidence type="ECO:0000256" key="1">
    <source>
        <dbReference type="SAM" id="MobiDB-lite"/>
    </source>
</evidence>
<sequence>MLFQGGKSKKALHGDGQVREEPSTQALRREPTAYYQREGLPSNTRARCGGGGKDRQERRKARKESEIAHEEVLKGSEACRSVVEHSDAIWVGQFGNIVLD</sequence>
<evidence type="ECO:0000313" key="2">
    <source>
        <dbReference type="EMBL" id="KAL3664377.1"/>
    </source>
</evidence>
<feature type="region of interest" description="Disordered" evidence="1">
    <location>
        <begin position="1"/>
        <end position="68"/>
    </location>
</feature>
<name>A0ABD3FD66_9STRA</name>
<dbReference type="AlphaFoldDB" id="A0ABD3FD66"/>
<evidence type="ECO:0000313" key="3">
    <source>
        <dbReference type="Proteomes" id="UP001632037"/>
    </source>
</evidence>
<protein>
    <submittedName>
        <fullName evidence="2">Uncharacterized protein</fullName>
    </submittedName>
</protein>
<feature type="compositionally biased region" description="Basic and acidic residues" evidence="1">
    <location>
        <begin position="12"/>
        <end position="31"/>
    </location>
</feature>
<dbReference type="Proteomes" id="UP001632037">
    <property type="component" value="Unassembled WGS sequence"/>
</dbReference>
<gene>
    <name evidence="2" type="ORF">V7S43_010700</name>
</gene>
<feature type="compositionally biased region" description="Basic and acidic residues" evidence="1">
    <location>
        <begin position="52"/>
        <end position="68"/>
    </location>
</feature>